<dbReference type="GO" id="GO:0003824">
    <property type="term" value="F:catalytic activity"/>
    <property type="evidence" value="ECO:0007669"/>
    <property type="project" value="InterPro"/>
</dbReference>
<keyword evidence="3" id="KW-0479">Metal-binding</keyword>
<reference evidence="8 9" key="1">
    <citation type="submission" date="2010-12" db="EMBL/GenBank/DDBJ databases">
        <authorList>
            <person name="Muzny D."/>
            <person name="Qin X."/>
            <person name="Deng J."/>
            <person name="Jiang H."/>
            <person name="Liu Y."/>
            <person name="Qu J."/>
            <person name="Song X.-Z."/>
            <person name="Zhang L."/>
            <person name="Thornton R."/>
            <person name="Coyle M."/>
            <person name="Francisco L."/>
            <person name="Jackson L."/>
            <person name="Javaid M."/>
            <person name="Korchina V."/>
            <person name="Kovar C."/>
            <person name="Mata R."/>
            <person name="Mathew T."/>
            <person name="Ngo R."/>
            <person name="Nguyen L."/>
            <person name="Nguyen N."/>
            <person name="Okwuonu G."/>
            <person name="Ongeri F."/>
            <person name="Pham C."/>
            <person name="Simmons D."/>
            <person name="Wilczek-Boney K."/>
            <person name="Hale W."/>
            <person name="Jakkamsetti A."/>
            <person name="Pham P."/>
            <person name="Ruth R."/>
            <person name="San Lucas F."/>
            <person name="Warren J."/>
            <person name="Zhang J."/>
            <person name="Zhao Z."/>
            <person name="Zhou C."/>
            <person name="Zhu D."/>
            <person name="Lee S."/>
            <person name="Bess C."/>
            <person name="Blankenburg K."/>
            <person name="Forbes L."/>
            <person name="Fu Q."/>
            <person name="Gubbala S."/>
            <person name="Hirani K."/>
            <person name="Jayaseelan J.C."/>
            <person name="Lara F."/>
            <person name="Munidasa M."/>
            <person name="Palculict T."/>
            <person name="Patil S."/>
            <person name="Pu L.-L."/>
            <person name="Saada N."/>
            <person name="Tang L."/>
            <person name="Weissenberger G."/>
            <person name="Zhu Y."/>
            <person name="Hemphill L."/>
            <person name="Shang Y."/>
            <person name="Youmans B."/>
            <person name="Ayvaz T."/>
            <person name="Ross M."/>
            <person name="Santibanez J."/>
            <person name="Aqrawi P."/>
            <person name="Gross S."/>
            <person name="Joshi V."/>
            <person name="Fowler G."/>
            <person name="Nazareth L."/>
            <person name="Reid J."/>
            <person name="Worley K."/>
            <person name="Petrosino J."/>
            <person name="Highlander S."/>
            <person name="Gibbs R."/>
        </authorList>
    </citation>
    <scope>NUCLEOTIDE SEQUENCE [LARGE SCALE GENOMIC DNA]</scope>
    <source>
        <strain evidence="8 9">ATCC 23263</strain>
    </source>
</reference>
<dbReference type="AlphaFoldDB" id="E6MHU9"/>
<evidence type="ECO:0000256" key="1">
    <source>
        <dbReference type="ARBA" id="ARBA00001966"/>
    </source>
</evidence>
<evidence type="ECO:0000259" key="6">
    <source>
        <dbReference type="PROSITE" id="PS51332"/>
    </source>
</evidence>
<dbReference type="Gene3D" id="3.80.30.20">
    <property type="entry name" value="tm_1862 like domain"/>
    <property type="match status" value="1"/>
</dbReference>
<dbReference type="SUPFAM" id="SSF102114">
    <property type="entry name" value="Radical SAM enzymes"/>
    <property type="match status" value="1"/>
</dbReference>
<evidence type="ECO:0000313" key="9">
    <source>
        <dbReference type="Proteomes" id="UP000004754"/>
    </source>
</evidence>
<dbReference type="InterPro" id="IPR023404">
    <property type="entry name" value="rSAM_horseshoe"/>
</dbReference>
<dbReference type="GO" id="GO:0046872">
    <property type="term" value="F:metal ion binding"/>
    <property type="evidence" value="ECO:0007669"/>
    <property type="project" value="UniProtKB-KW"/>
</dbReference>
<dbReference type="SFLD" id="SFLDG01123">
    <property type="entry name" value="methyltransferase_(Class_B)"/>
    <property type="match status" value="1"/>
</dbReference>
<dbReference type="CDD" id="cd01335">
    <property type="entry name" value="Radical_SAM"/>
    <property type="match status" value="1"/>
</dbReference>
<name>E6MHU9_9FIRM</name>
<dbReference type="eggNOG" id="COG1032">
    <property type="taxonomic scope" value="Bacteria"/>
</dbReference>
<dbReference type="Proteomes" id="UP000004754">
    <property type="component" value="Unassembled WGS sequence"/>
</dbReference>
<gene>
    <name evidence="8" type="ORF">HMP0721_1654</name>
</gene>
<dbReference type="SMART" id="SM00729">
    <property type="entry name" value="Elp3"/>
    <property type="match status" value="1"/>
</dbReference>
<organism evidence="8 9">
    <name type="scientific">Pseudoramibacter alactolyticus ATCC 23263</name>
    <dbReference type="NCBI Taxonomy" id="887929"/>
    <lineage>
        <taxon>Bacteria</taxon>
        <taxon>Bacillati</taxon>
        <taxon>Bacillota</taxon>
        <taxon>Clostridia</taxon>
        <taxon>Eubacteriales</taxon>
        <taxon>Eubacteriaceae</taxon>
        <taxon>Pseudoramibacter</taxon>
    </lineage>
</organism>
<feature type="domain" description="B12-binding" evidence="6">
    <location>
        <begin position="8"/>
        <end position="157"/>
    </location>
</feature>
<dbReference type="InterPro" id="IPR030837">
    <property type="entry name" value="BzaD-like"/>
</dbReference>
<dbReference type="PROSITE" id="PS51918">
    <property type="entry name" value="RADICAL_SAM"/>
    <property type="match status" value="1"/>
</dbReference>
<evidence type="ECO:0000259" key="7">
    <source>
        <dbReference type="PROSITE" id="PS51918"/>
    </source>
</evidence>
<dbReference type="SFLD" id="SFLDG01082">
    <property type="entry name" value="B12-binding_domain_containing"/>
    <property type="match status" value="1"/>
</dbReference>
<dbReference type="InterPro" id="IPR007197">
    <property type="entry name" value="rSAM"/>
</dbReference>
<dbReference type="PROSITE" id="PS51332">
    <property type="entry name" value="B12_BINDING"/>
    <property type="match status" value="1"/>
</dbReference>
<dbReference type="NCBIfam" id="TIGR04385">
    <property type="entry name" value="B12_rSAM_cofa1"/>
    <property type="match status" value="1"/>
</dbReference>
<keyword evidence="5" id="KW-0411">Iron-sulfur</keyword>
<dbReference type="GO" id="GO:0031419">
    <property type="term" value="F:cobalamin binding"/>
    <property type="evidence" value="ECO:0007669"/>
    <property type="project" value="InterPro"/>
</dbReference>
<dbReference type="STRING" id="887929.HMP0721_1654"/>
<evidence type="ECO:0000256" key="3">
    <source>
        <dbReference type="ARBA" id="ARBA00022723"/>
    </source>
</evidence>
<dbReference type="InterPro" id="IPR006638">
    <property type="entry name" value="Elp3/MiaA/NifB-like_rSAM"/>
</dbReference>
<accession>E6MHU9</accession>
<dbReference type="PANTHER" id="PTHR43409:SF16">
    <property type="entry name" value="SLR0320 PROTEIN"/>
    <property type="match status" value="1"/>
</dbReference>
<dbReference type="OrthoDB" id="9801424at2"/>
<keyword evidence="4" id="KW-0408">Iron</keyword>
<keyword evidence="2" id="KW-0949">S-adenosyl-L-methionine</keyword>
<evidence type="ECO:0000256" key="2">
    <source>
        <dbReference type="ARBA" id="ARBA00022691"/>
    </source>
</evidence>
<dbReference type="HOGENOM" id="CLU_021572_4_5_9"/>
<dbReference type="PANTHER" id="PTHR43409">
    <property type="entry name" value="ANAEROBIC MAGNESIUM-PROTOPORPHYRIN IX MONOMETHYL ESTER CYCLASE-RELATED"/>
    <property type="match status" value="1"/>
</dbReference>
<dbReference type="SFLD" id="SFLDS00029">
    <property type="entry name" value="Radical_SAM"/>
    <property type="match status" value="1"/>
</dbReference>
<comment type="cofactor">
    <cofactor evidence="1">
        <name>[4Fe-4S] cluster</name>
        <dbReference type="ChEBI" id="CHEBI:49883"/>
    </cofactor>
</comment>
<dbReference type="EMBL" id="AEQN01000022">
    <property type="protein sequence ID" value="EFV01273.1"/>
    <property type="molecule type" value="Genomic_DNA"/>
</dbReference>
<dbReference type="GO" id="GO:0051539">
    <property type="term" value="F:4 iron, 4 sulfur cluster binding"/>
    <property type="evidence" value="ECO:0007669"/>
    <property type="project" value="UniProtKB-KW"/>
</dbReference>
<dbReference type="Pfam" id="PF04055">
    <property type="entry name" value="Radical_SAM"/>
    <property type="match status" value="1"/>
</dbReference>
<dbReference type="Pfam" id="PF02310">
    <property type="entry name" value="B12-binding"/>
    <property type="match status" value="1"/>
</dbReference>
<keyword evidence="9" id="KW-1185">Reference proteome</keyword>
<comment type="caution">
    <text evidence="8">The sequence shown here is derived from an EMBL/GenBank/DDBJ whole genome shotgun (WGS) entry which is preliminary data.</text>
</comment>
<evidence type="ECO:0000313" key="8">
    <source>
        <dbReference type="EMBL" id="EFV01273.1"/>
    </source>
</evidence>
<sequence>MTNLTPRKKILLIQAISMEGMDIERVYPIGITTLGTIIRRSGRYAVRIFDMNMALSPYAELRRLIAEWQPDVLGISLRNLDPLGNRTTSLIVPFALTLHFLRQFAPDLPLMAGGTAFTLFPERLMRDFPAITCGIVGEAEHNAVAVVDALAEGAAPPDIPGVIRRTEAGLHLNPPANDFDMGDYQMIDRDLNDPIPYLAVNKYVESIGVETKRGCCYRCGYCAYPKLSGRCVRLRDPKDVVDEIIMLKKRYGVTRIHFTDSIVNFPTSHLDAICEELLRRNAGIHWSGFFREDLFTPENARLYAASGCESFSLSPDGLCQQHLDLLDKHIRVEQILTTAEILSRVGITTVYHYLVNLPGESPRTIRESKQMIDAIYDIHRGTKSLGTIVLNLVRIMPDTKIERLALAGGEITPDTDLLYPVYHDPAAYRTLRYELEIYHQQKNIAMWHGFAP</sequence>
<evidence type="ECO:0000256" key="5">
    <source>
        <dbReference type="ARBA" id="ARBA00023014"/>
    </source>
</evidence>
<dbReference type="RefSeq" id="WP_006599076.1">
    <property type="nucleotide sequence ID" value="NZ_GL622359.1"/>
</dbReference>
<protein>
    <submittedName>
        <fullName evidence="8">Radical SAM domain protein</fullName>
    </submittedName>
</protein>
<dbReference type="GO" id="GO:0005829">
    <property type="term" value="C:cytosol"/>
    <property type="evidence" value="ECO:0007669"/>
    <property type="project" value="TreeGrafter"/>
</dbReference>
<dbReference type="InterPro" id="IPR034466">
    <property type="entry name" value="Methyltransferase_Class_B"/>
</dbReference>
<dbReference type="InterPro" id="IPR051198">
    <property type="entry name" value="BchE-like"/>
</dbReference>
<dbReference type="InterPro" id="IPR006158">
    <property type="entry name" value="Cobalamin-bd"/>
</dbReference>
<dbReference type="InterPro" id="IPR058240">
    <property type="entry name" value="rSAM_sf"/>
</dbReference>
<evidence type="ECO:0000256" key="4">
    <source>
        <dbReference type="ARBA" id="ARBA00023004"/>
    </source>
</evidence>
<feature type="domain" description="Radical SAM core" evidence="7">
    <location>
        <begin position="201"/>
        <end position="424"/>
    </location>
</feature>
<proteinExistence type="predicted"/>